<keyword evidence="2" id="KW-1185">Reference proteome</keyword>
<sequence>MARGAARPSKPFGHRWRSSGLYIIAIVSVALFSGWSNSPETSRTIGFFQGILTTGDSTDNFLFTFIIPILPEILESRLQQPAARIQALTSIILAMNALVSIILAPVTGYVADKLSSRNGLLIAAWGVNMLGTVVTAWSTTLTGLIIGRLIQTVAGSVIWIVGMAMLANAAGARHLSKAFGVAVLLVSAGLLTGPAVSAALYKFVSYGVMWSSAFLVLLIGLALQLLVLEPRGDGARASSTTAPKDTGTRDEEQNSEAQTLDATTAPLLPSSPAAEARSYTYHATTTPTTTDTDPPSPAGSSTPDKANIYWLILRKKRVAAGLLGDTLLAVVIASFEATIPLHIREVFRWDGFHAGLLFLLLQAPTLLLVVPVGGLKDRVGLRYPVSLGFGLLAPSLVLLGLPGHQGFLGTRGAVVYLVSLVAIGVWRTLILGYGGVEVLNGANELADEIPGIFGSNGGYSRSFSLSNVTWKGGMFVGPLVSGALTEAVGYFYMNLVLGTGVSLGTHCTPLLLGGSMNSCCIMAPQVIILAGGTGGFGRYLAETITSSPDYTVAILTRSNKNPPPWTDHPKITTHQTDYTPTSLVPILNTTQATTLLSLIRCPNDAYLPLHTHLLDACIASQTCKRLIPSEWAGNIDDFPLLPRSYGGTRAPFREILRARAASHHVEWTLVHHGWFMDYFLPAHKSYMAYIPGEFPVDPQTWTYHVKGSGEEAQSWTWSRDLARAVVRLLGRERWVWSWRLCADDREMAGRPLKREYRSVEQIEYDVEHHPTPPDDPNIALAELEECTIKGAICCPREKTLRQKEEFFAGMEFVRLEELLVRAEREGFT</sequence>
<gene>
    <name evidence="1" type="ORF">BO66DRAFT_320240</name>
</gene>
<proteinExistence type="predicted"/>
<evidence type="ECO:0000313" key="2">
    <source>
        <dbReference type="Proteomes" id="UP000249661"/>
    </source>
</evidence>
<protein>
    <submittedName>
        <fullName evidence="1">MFS general substrate transporter</fullName>
    </submittedName>
</protein>
<dbReference type="EMBL" id="KZ824949">
    <property type="protein sequence ID" value="RAH71384.1"/>
    <property type="molecule type" value="Genomic_DNA"/>
</dbReference>
<name>A0ACD1HD72_9EURO</name>
<dbReference type="Proteomes" id="UP000249661">
    <property type="component" value="Unassembled WGS sequence"/>
</dbReference>
<reference evidence="1" key="1">
    <citation type="submission" date="2018-02" db="EMBL/GenBank/DDBJ databases">
        <title>The genomes of Aspergillus section Nigri reveals drivers in fungal speciation.</title>
        <authorList>
            <consortium name="DOE Joint Genome Institute"/>
            <person name="Vesth T.C."/>
            <person name="Nybo J."/>
            <person name="Theobald S."/>
            <person name="Brandl J."/>
            <person name="Frisvad J.C."/>
            <person name="Nielsen K.F."/>
            <person name="Lyhne E.K."/>
            <person name="Kogle M.E."/>
            <person name="Kuo A."/>
            <person name="Riley R."/>
            <person name="Clum A."/>
            <person name="Nolan M."/>
            <person name="Lipzen A."/>
            <person name="Salamov A."/>
            <person name="Henrissat B."/>
            <person name="Wiebenga A."/>
            <person name="De vries R.P."/>
            <person name="Grigoriev I.V."/>
            <person name="Mortensen U.H."/>
            <person name="Andersen M.R."/>
            <person name="Baker S.E."/>
        </authorList>
    </citation>
    <scope>NUCLEOTIDE SEQUENCE</scope>
    <source>
        <strain evidence="1">CBS 121060</strain>
    </source>
</reference>
<organism evidence="1 2">
    <name type="scientific">Aspergillus aculeatinus CBS 121060</name>
    <dbReference type="NCBI Taxonomy" id="1448322"/>
    <lineage>
        <taxon>Eukaryota</taxon>
        <taxon>Fungi</taxon>
        <taxon>Dikarya</taxon>
        <taxon>Ascomycota</taxon>
        <taxon>Pezizomycotina</taxon>
        <taxon>Eurotiomycetes</taxon>
        <taxon>Eurotiomycetidae</taxon>
        <taxon>Eurotiales</taxon>
        <taxon>Aspergillaceae</taxon>
        <taxon>Aspergillus</taxon>
        <taxon>Aspergillus subgen. Circumdati</taxon>
    </lineage>
</organism>
<evidence type="ECO:0000313" key="1">
    <source>
        <dbReference type="EMBL" id="RAH71384.1"/>
    </source>
</evidence>
<accession>A0ACD1HD72</accession>